<reference evidence="1 2" key="1">
    <citation type="journal article" date="2004" name="Nucleic Acids Res.">
        <title>Comparative analysis of the Borrelia garinii genome.</title>
        <authorList>
            <person name="Glockner G."/>
            <person name="Lehmann R."/>
            <person name="Romualdi A."/>
            <person name="Pradella S."/>
            <person name="Schulte-Spechtel U."/>
            <person name="Schilhabel M."/>
            <person name="Wilske B."/>
            <person name="Suhnel J."/>
            <person name="Platzer M."/>
        </authorList>
    </citation>
    <scope>NUCLEOTIDE SEQUENCE [LARGE SCALE GENOMIC DNA]</scope>
    <source>
        <strain evidence="2">ATCC BAA-2496 / DSM 23469 / PBi</strain>
        <plasmid evidence="2">lp54</plasmid>
    </source>
</reference>
<keyword evidence="1" id="KW-0614">Plasmid</keyword>
<organism evidence="1 2">
    <name type="scientific">Borrelia garinii subsp. bavariensis (strain ATCC BAA-2496 / DSM 23469 / PBi)</name>
    <name type="common">Borreliella bavariensis</name>
    <dbReference type="NCBI Taxonomy" id="290434"/>
    <lineage>
        <taxon>Bacteria</taxon>
        <taxon>Pseudomonadati</taxon>
        <taxon>Spirochaetota</taxon>
        <taxon>Spirochaetia</taxon>
        <taxon>Spirochaetales</taxon>
        <taxon>Borreliaceae</taxon>
        <taxon>Borreliella</taxon>
    </lineage>
</organism>
<dbReference type="GeneID" id="45161700"/>
<geneLocation type="plasmid" evidence="1 2">
    <name>lp54</name>
</geneLocation>
<dbReference type="AlphaFoldDB" id="A0A7I6GV67"/>
<accession>A0A7I6GV67</accession>
<sequence length="314" mass="36421">MQFKIGEFKMDENILNNDEYLNTVRDVLVKECPIPEYYHFLDSQQIESSNISFKSDRIIKWYSNLTDMPTLKVNDFNTVSTIKFQRQIVKINYLPFQYAFKYYASDGKVSVEANTNINIKEGLLGAIIEIQKLMSAHYLKGGIAFSKKNKRILLVDEFNNETMYGLLNLPNQIDKTVKQTNILDQIKSINDDLGKINLEDERKVPFKILTTSKIKGRLLERLPNNNYLYKDMLFNFISAINNDANIELETTNLLDDEILIYPRSSKLLLFKDGHQPILNSYTEVSSSNFRTNFLDFSIVTILATKNSIFKIRLS</sequence>
<name>A0A7I6GV67_BORGP</name>
<dbReference type="EMBL" id="CP000015">
    <property type="protein sequence ID" value="AAT93796.1"/>
    <property type="molecule type" value="Genomic_DNA"/>
</dbReference>
<gene>
    <name evidence="1" type="ordered locus">BGA37</name>
</gene>
<proteinExistence type="predicted"/>
<dbReference type="KEGG" id="bga:BGA37"/>
<evidence type="ECO:0000313" key="2">
    <source>
        <dbReference type="Proteomes" id="UP000002276"/>
    </source>
</evidence>
<evidence type="ECO:0000313" key="1">
    <source>
        <dbReference type="EMBL" id="AAT93796.1"/>
    </source>
</evidence>
<protein>
    <submittedName>
        <fullName evidence="1">Uncharacterized protein</fullName>
    </submittedName>
</protein>
<dbReference type="RefSeq" id="WP_011187180.1">
    <property type="nucleotide sequence ID" value="NC_006129.1"/>
</dbReference>
<dbReference type="Proteomes" id="UP000002276">
    <property type="component" value="Plasmid lp54"/>
</dbReference>